<feature type="non-terminal residue" evidence="1">
    <location>
        <position position="260"/>
    </location>
</feature>
<accession>A0A0F9CDW7</accession>
<proteinExistence type="predicted"/>
<gene>
    <name evidence="1" type="ORF">LCGC14_2333920</name>
</gene>
<dbReference type="AlphaFoldDB" id="A0A0F9CDW7"/>
<sequence>MSPVKQITSSTVHPTRRLKEGVWHFARTGGKVGRLFHKFKGILHEFWSGEPLFADGSNKMYNGTTLNVYDLKVASSILLTGIQDIIHTATEADDHAFEIVANAAGFGDVKAIEIDYITGAIDDGQDEGVILLNIDESLADGGEVFGLEVLATEGSATIWGLKAAALVGPIHQDSGVFSNMDSALVNATNRLSEFISAGSDIAIFVADNDTVTIGNAAKFEEIEFLLATVASGGGIRPTFEFSTGASPTTWATFTPVDGTD</sequence>
<comment type="caution">
    <text evidence="1">The sequence shown here is derived from an EMBL/GenBank/DDBJ whole genome shotgun (WGS) entry which is preliminary data.</text>
</comment>
<dbReference type="EMBL" id="LAZR01033608">
    <property type="protein sequence ID" value="KKL47598.1"/>
    <property type="molecule type" value="Genomic_DNA"/>
</dbReference>
<name>A0A0F9CDW7_9ZZZZ</name>
<protein>
    <submittedName>
        <fullName evidence="1">Uncharacterized protein</fullName>
    </submittedName>
</protein>
<evidence type="ECO:0000313" key="1">
    <source>
        <dbReference type="EMBL" id="KKL47598.1"/>
    </source>
</evidence>
<organism evidence="1">
    <name type="scientific">marine sediment metagenome</name>
    <dbReference type="NCBI Taxonomy" id="412755"/>
    <lineage>
        <taxon>unclassified sequences</taxon>
        <taxon>metagenomes</taxon>
        <taxon>ecological metagenomes</taxon>
    </lineage>
</organism>
<reference evidence="1" key="1">
    <citation type="journal article" date="2015" name="Nature">
        <title>Complex archaea that bridge the gap between prokaryotes and eukaryotes.</title>
        <authorList>
            <person name="Spang A."/>
            <person name="Saw J.H."/>
            <person name="Jorgensen S.L."/>
            <person name="Zaremba-Niedzwiedzka K."/>
            <person name="Martijn J."/>
            <person name="Lind A.E."/>
            <person name="van Eijk R."/>
            <person name="Schleper C."/>
            <person name="Guy L."/>
            <person name="Ettema T.J."/>
        </authorList>
    </citation>
    <scope>NUCLEOTIDE SEQUENCE</scope>
</reference>